<accession>A0A7D7FQ01</accession>
<dbReference type="Proteomes" id="UP001226184">
    <property type="component" value="Segment"/>
</dbReference>
<feature type="region of interest" description="Disordered" evidence="1">
    <location>
        <begin position="362"/>
        <end position="391"/>
    </location>
</feature>
<feature type="compositionally biased region" description="Basic and acidic residues" evidence="1">
    <location>
        <begin position="373"/>
        <end position="391"/>
    </location>
</feature>
<name>A0A7D7FQ01_9VIRU</name>
<evidence type="ECO:0000313" key="3">
    <source>
        <dbReference type="Proteomes" id="UP001226184"/>
    </source>
</evidence>
<dbReference type="EMBL" id="MT354567">
    <property type="protein sequence ID" value="QMP84025.1"/>
    <property type="molecule type" value="Genomic_RNA"/>
</dbReference>
<evidence type="ECO:0000313" key="2">
    <source>
        <dbReference type="EMBL" id="QMP84025.1"/>
    </source>
</evidence>
<organism evidence="2 3">
    <name type="scientific">Rhizoctonia solani ambivirus 1</name>
    <dbReference type="NCBI Taxonomy" id="2755408"/>
    <lineage>
        <taxon>Viruses</taxon>
        <taxon>Riboviria</taxon>
        <taxon>Orthornavirae</taxon>
        <taxon>Ambiviricota</taxon>
        <taxon>Suforviricetes</taxon>
        <taxon>Crytulvirales</taxon>
        <taxon>Dumbiviridae</taxon>
        <taxon>Orthodumbivirus</taxon>
        <taxon>Orthodumbivirus rhizoctoniae</taxon>
    </lineage>
</organism>
<evidence type="ECO:0000256" key="1">
    <source>
        <dbReference type="SAM" id="MobiDB-lite"/>
    </source>
</evidence>
<protein>
    <submittedName>
        <fullName evidence="2">Uncharacterized protein</fullName>
    </submittedName>
</protein>
<proteinExistence type="predicted"/>
<reference evidence="2" key="1">
    <citation type="submission" date="2020-04" db="EMBL/GenBank/DDBJ databases">
        <title>Virome characterization of Cryphonectria parasitica isolates from Azerbaijan unveiled a new mymonavirus and a putative new RNA virus with a GDD motif unrelated to existing viral sequences.</title>
        <authorList>
            <person name="Forgia M."/>
            <person name="Isgenderli E."/>
            <person name="Aghayeva D."/>
            <person name="Turina M."/>
        </authorList>
    </citation>
    <scope>NUCLEOTIDE SEQUENCE</scope>
    <source>
        <strain evidence="2">AG2-2 LP</strain>
    </source>
</reference>
<sequence>MPVKLITPFDDMPLSYDLKHVPEGHGVFFRYFSELAKFDFSTIPSVINRYFLGCLADDEEDAQERFANIKQGYGIIAKTETGKILSHLFFCIDLSLRLQTTLRVVIHNGIYCGVVMLGTGYTLRMLGRDIVPQRPEVLKASYLKASPHANALDQIFQKLDFGSDEQKQRYLSTTNSMWDLKRIIQGVSVIGGSTGVEAVKKLAKKLYFPGEVAVPASANGIQSVLRCISDGTKDISTLGYLHHSYLFSEDRVELAFAAFGGVAPSFRVPTGRHMKINEAFRVTSKDRSGNVTTRDVNKISAHLVPLEVAIKEFRDFMRDKTVFNVFGNQVVHTSDSAIFKTYKDEGFIAVLGALREVAGVTTVDTQSGGKKRKADDDAEGGRKKKKYVEEF</sequence>
<keyword evidence="3" id="KW-1185">Reference proteome</keyword>